<comment type="caution">
    <text evidence="2">The sequence shown here is derived from an EMBL/GenBank/DDBJ whole genome shotgun (WGS) entry which is preliminary data.</text>
</comment>
<gene>
    <name evidence="2" type="ORF">O181_073112</name>
</gene>
<dbReference type="Pfam" id="PF08325">
    <property type="entry name" value="WLM"/>
    <property type="match status" value="1"/>
</dbReference>
<dbReference type="GO" id="GO:0070628">
    <property type="term" value="F:proteasome binding"/>
    <property type="evidence" value="ECO:0007669"/>
    <property type="project" value="TreeGrafter"/>
</dbReference>
<dbReference type="PANTHER" id="PTHR47795:SF1">
    <property type="entry name" value="DNA-DEPENDENT METALLOPROTEASE WSS1 HOMOLOG 2"/>
    <property type="match status" value="1"/>
</dbReference>
<sequence>MASTSQDITQSIVLLIVYQKSTITLTVPQSVTLQQLCRDYLFNLTSSTSHPDQVLFKLILKKPSCTISSPGEFDLKQLDQLGLIHQNSPHRILLLTTETSQIHKENQAAQHERRRESVRQEFLQNPVKVRSTVHQKPLTPYRFHQLDLLPNLPFHSRRQELLQNLSRHPSIQSQMTEFKFSVGILGELHPWLDPEILGVNENSGQRIRLRLLTDDLKSVRPFAVVRRVLSHELAHNRYGPHNDDFKILDSAIHKGMLAHDENVKASSHRLGGELGHHYEPPAAELESHCATSGKGARSYVTLPQTLRLSGQGEDRDMDPREAAALAALKRASQSK</sequence>
<protein>
    <recommendedName>
        <fullName evidence="1">WLM domain-containing protein</fullName>
    </recommendedName>
</protein>
<dbReference type="InterPro" id="IPR013536">
    <property type="entry name" value="WLM_dom"/>
</dbReference>
<dbReference type="AlphaFoldDB" id="A0A9Q3IAR3"/>
<dbReference type="PROSITE" id="PS51397">
    <property type="entry name" value="WLM"/>
    <property type="match status" value="1"/>
</dbReference>
<proteinExistence type="predicted"/>
<accession>A0A9Q3IAR3</accession>
<dbReference type="Proteomes" id="UP000765509">
    <property type="component" value="Unassembled WGS sequence"/>
</dbReference>
<organism evidence="2 3">
    <name type="scientific">Austropuccinia psidii MF-1</name>
    <dbReference type="NCBI Taxonomy" id="1389203"/>
    <lineage>
        <taxon>Eukaryota</taxon>
        <taxon>Fungi</taxon>
        <taxon>Dikarya</taxon>
        <taxon>Basidiomycota</taxon>
        <taxon>Pucciniomycotina</taxon>
        <taxon>Pucciniomycetes</taxon>
        <taxon>Pucciniales</taxon>
        <taxon>Sphaerophragmiaceae</taxon>
        <taxon>Austropuccinia</taxon>
    </lineage>
</organism>
<reference evidence="2" key="1">
    <citation type="submission" date="2021-03" db="EMBL/GenBank/DDBJ databases">
        <title>Draft genome sequence of rust myrtle Austropuccinia psidii MF-1, a brazilian biotype.</title>
        <authorList>
            <person name="Quecine M.C."/>
            <person name="Pachon D.M.R."/>
            <person name="Bonatelli M.L."/>
            <person name="Correr F.H."/>
            <person name="Franceschini L.M."/>
            <person name="Leite T.F."/>
            <person name="Margarido G.R.A."/>
            <person name="Almeida C.A."/>
            <person name="Ferrarezi J.A."/>
            <person name="Labate C.A."/>
        </authorList>
    </citation>
    <scope>NUCLEOTIDE SEQUENCE</scope>
    <source>
        <strain evidence="2">MF-1</strain>
    </source>
</reference>
<keyword evidence="3" id="KW-1185">Reference proteome</keyword>
<evidence type="ECO:0000313" key="2">
    <source>
        <dbReference type="EMBL" id="MBW0533397.1"/>
    </source>
</evidence>
<dbReference type="PANTHER" id="PTHR47795">
    <property type="entry name" value="UBIQUITIN AND WLM DOMAIN-CONTAINING METALLOPROTEASE SPCC1442.07C"/>
    <property type="match status" value="1"/>
</dbReference>
<feature type="domain" description="WLM" evidence="1">
    <location>
        <begin position="134"/>
        <end position="332"/>
    </location>
</feature>
<dbReference type="EMBL" id="AVOT02038507">
    <property type="protein sequence ID" value="MBW0533397.1"/>
    <property type="molecule type" value="Genomic_DNA"/>
</dbReference>
<evidence type="ECO:0000313" key="3">
    <source>
        <dbReference type="Proteomes" id="UP000765509"/>
    </source>
</evidence>
<evidence type="ECO:0000259" key="1">
    <source>
        <dbReference type="PROSITE" id="PS51397"/>
    </source>
</evidence>
<dbReference type="OrthoDB" id="49605at2759"/>
<name>A0A9Q3IAR3_9BASI</name>